<dbReference type="GO" id="GO:0000281">
    <property type="term" value="P:mitotic cytokinesis"/>
    <property type="evidence" value="ECO:0007669"/>
    <property type="project" value="InterPro"/>
</dbReference>
<dbReference type="PANTHER" id="PTHR46591">
    <property type="entry name" value="ZINC FINGER FYVE DOMAIN-CONTAINING PROTEIN 26"/>
    <property type="match status" value="1"/>
</dbReference>
<keyword evidence="2" id="KW-1185">Reference proteome</keyword>
<dbReference type="GO" id="GO:0000724">
    <property type="term" value="P:double-strand break repair via homologous recombination"/>
    <property type="evidence" value="ECO:0007669"/>
    <property type="project" value="InterPro"/>
</dbReference>
<dbReference type="AlphaFoldDB" id="A0A7D9L170"/>
<dbReference type="EMBL" id="CACRXK020012659">
    <property type="protein sequence ID" value="CAB4023751.1"/>
    <property type="molecule type" value="Genomic_DNA"/>
</dbReference>
<organism evidence="1 2">
    <name type="scientific">Paramuricea clavata</name>
    <name type="common">Red gorgonian</name>
    <name type="synonym">Violescent sea-whip</name>
    <dbReference type="NCBI Taxonomy" id="317549"/>
    <lineage>
        <taxon>Eukaryota</taxon>
        <taxon>Metazoa</taxon>
        <taxon>Cnidaria</taxon>
        <taxon>Anthozoa</taxon>
        <taxon>Octocorallia</taxon>
        <taxon>Malacalcyonacea</taxon>
        <taxon>Plexauridae</taxon>
        <taxon>Paramuricea</taxon>
    </lineage>
</organism>
<dbReference type="GO" id="GO:0005813">
    <property type="term" value="C:centrosome"/>
    <property type="evidence" value="ECO:0007669"/>
    <property type="project" value="TreeGrafter"/>
</dbReference>
<name>A0A7D9L170_PARCT</name>
<dbReference type="GO" id="GO:0030496">
    <property type="term" value="C:midbody"/>
    <property type="evidence" value="ECO:0007669"/>
    <property type="project" value="TreeGrafter"/>
</dbReference>
<gene>
    <name evidence="1" type="ORF">PACLA_8A047079</name>
</gene>
<comment type="caution">
    <text evidence="1">The sequence shown here is derived from an EMBL/GenBank/DDBJ whole genome shotgun (WGS) entry which is preliminary data.</text>
</comment>
<dbReference type="PANTHER" id="PTHR46591:SF1">
    <property type="entry name" value="ZINC FINGER FYVE DOMAIN-CONTAINING PROTEIN 26"/>
    <property type="match status" value="1"/>
</dbReference>
<sequence>DGSRSVATPFHLSWLASLEFLKHFKGKVEFPEFVQKKIEFRLLLQSCNKEHVPLDCLQDLDYYHSKIVEDSRSNILETVPDVSMAWINPLKTLIRNQPRHAHAIIHCLIVSDARFTSNNLFFYNLYLDRLKDQLHGLTTLENTLKRMTDLGELDKGAENILRRYSSCCKSVHEMLAAMDVQSLTAQSEIDETLMNLLYKVQNNPSGSFAKGSLYSALLAHPSLCLFKRFSDIETEYELGNSFKSLSEVSPSPKFFVPSESLLTRTCDKDRHSAWKLLYLYAREDHHILEDVVTTCVEFAQHGDLDKVIEILSCEEFSPLKVLVLLLAWPYCHTCDSAQTLLDSLWHRERSSKHVLLDQACAKLEYQLHLVKWCLDKA</sequence>
<evidence type="ECO:0000313" key="2">
    <source>
        <dbReference type="Proteomes" id="UP001152795"/>
    </source>
</evidence>
<evidence type="ECO:0000313" key="1">
    <source>
        <dbReference type="EMBL" id="CAB4023751.1"/>
    </source>
</evidence>
<proteinExistence type="predicted"/>
<accession>A0A7D9L170</accession>
<dbReference type="Proteomes" id="UP001152795">
    <property type="component" value="Unassembled WGS sequence"/>
</dbReference>
<protein>
    <submittedName>
        <fullName evidence="1">Uncharacterized protein</fullName>
    </submittedName>
</protein>
<feature type="non-terminal residue" evidence="1">
    <location>
        <position position="1"/>
    </location>
</feature>
<dbReference type="GO" id="GO:0005765">
    <property type="term" value="C:lysosomal membrane"/>
    <property type="evidence" value="ECO:0007669"/>
    <property type="project" value="TreeGrafter"/>
</dbReference>
<dbReference type="GO" id="GO:0032465">
    <property type="term" value="P:regulation of cytokinesis"/>
    <property type="evidence" value="ECO:0007669"/>
    <property type="project" value="TreeGrafter"/>
</dbReference>
<reference evidence="1" key="1">
    <citation type="submission" date="2020-04" db="EMBL/GenBank/DDBJ databases">
        <authorList>
            <person name="Alioto T."/>
            <person name="Alioto T."/>
            <person name="Gomez Garrido J."/>
        </authorList>
    </citation>
    <scope>NUCLEOTIDE SEQUENCE</scope>
    <source>
        <strain evidence="1">A484AB</strain>
    </source>
</reference>
<feature type="non-terminal residue" evidence="1">
    <location>
        <position position="377"/>
    </location>
</feature>
<dbReference type="OrthoDB" id="1936617at2759"/>
<dbReference type="GO" id="GO:0032266">
    <property type="term" value="F:phosphatidylinositol-3-phosphate binding"/>
    <property type="evidence" value="ECO:0007669"/>
    <property type="project" value="InterPro"/>
</dbReference>
<dbReference type="InterPro" id="IPR028730">
    <property type="entry name" value="ZFYVE26"/>
</dbReference>